<keyword evidence="5" id="KW-0677">Repeat</keyword>
<dbReference type="Gene3D" id="2.70.160.11">
    <property type="entry name" value="Hnrnp arginine n-methyltransferase1"/>
    <property type="match status" value="2"/>
</dbReference>
<keyword evidence="10" id="KW-1185">Reference proteome</keyword>
<evidence type="ECO:0000256" key="4">
    <source>
        <dbReference type="ARBA" id="ARBA00022691"/>
    </source>
</evidence>
<name>A0AAE1UQY6_9EUCA</name>
<evidence type="ECO:0000256" key="1">
    <source>
        <dbReference type="ARBA" id="ARBA00018773"/>
    </source>
</evidence>
<protein>
    <recommendedName>
        <fullName evidence="1">Protein arginine N-methyltransferase 7</fullName>
    </recommendedName>
</protein>
<dbReference type="CDD" id="cd02440">
    <property type="entry name" value="AdoMet_MTases"/>
    <property type="match status" value="1"/>
</dbReference>
<dbReference type="Gene3D" id="3.40.50.150">
    <property type="entry name" value="Vaccinia Virus protein VP39"/>
    <property type="match status" value="2"/>
</dbReference>
<feature type="domain" description="Protein arginine N-methyltransferase" evidence="8">
    <location>
        <begin position="266"/>
        <end position="436"/>
    </location>
</feature>
<comment type="caution">
    <text evidence="9">The sequence shown here is derived from an EMBL/GenBank/DDBJ whole genome shotgun (WGS) entry which is preliminary data.</text>
</comment>
<dbReference type="GO" id="GO:0032259">
    <property type="term" value="P:methylation"/>
    <property type="evidence" value="ECO:0007669"/>
    <property type="project" value="UniProtKB-KW"/>
</dbReference>
<reference evidence="9" key="1">
    <citation type="submission" date="2023-11" db="EMBL/GenBank/DDBJ databases">
        <title>Genome assemblies of two species of porcelain crab, Petrolisthes cinctipes and Petrolisthes manimaculis (Anomura: Porcellanidae).</title>
        <authorList>
            <person name="Angst P."/>
        </authorList>
    </citation>
    <scope>NUCLEOTIDE SEQUENCE</scope>
    <source>
        <strain evidence="9">PB745_02</strain>
        <tissue evidence="9">Gill</tissue>
    </source>
</reference>
<feature type="domain" description="Protein arginine N-methyltransferase" evidence="8">
    <location>
        <begin position="632"/>
        <end position="773"/>
    </location>
</feature>
<evidence type="ECO:0000256" key="6">
    <source>
        <dbReference type="PROSITE-ProRule" id="PRU01015"/>
    </source>
</evidence>
<evidence type="ECO:0000313" key="9">
    <source>
        <dbReference type="EMBL" id="KAK4327530.1"/>
    </source>
</evidence>
<evidence type="ECO:0000259" key="8">
    <source>
        <dbReference type="Pfam" id="PF22528"/>
    </source>
</evidence>
<dbReference type="FunFam" id="3.40.50.150:FF:000071">
    <property type="entry name" value="Protein arginine N-methyltransferase 7"/>
    <property type="match status" value="1"/>
</dbReference>
<evidence type="ECO:0000256" key="5">
    <source>
        <dbReference type="ARBA" id="ARBA00022737"/>
    </source>
</evidence>
<sequence>MLTNKQHVKEGSNFVNPLMVRCLQCCQRLSTLATLHHFHSFVPSSTKQQQQQQQQHHQGFSYNTSRDLRSCPRPFTSSLPTVKKQVGRMNVFTQQLNPITGKLEWGVQPQDYDYKQEVARSAYADMLHDQERNDKYYEGLRRAVAQLKAVGKEVRVLDIGTGTGLLSMMAVSCGADVVTACEAFHPMAECARKGLKQNGFEDKVKLVPKRSTELEVGPGKDLEQRANLLVAELLDTELIGEGAIDTYRHARDNLLTEDALLVPSEGTVYAQVVSSEMLQRWNRVSPVKDHSNGSQKVLLDVPSVVVGCHGAAAVHDLQMSQIPRHWLTPLSHPLPVFKFDWSGRKSELLPYDRTTTTTFLPLSSGQCDAVLMWWEVKMDQEGDVNLSCAPYWAHPDLAHKGWKGSSEEIPWRDHWMQAVYYLPQVQSVTHHKPVSLLSCHDEYSLWFNIQKDDSELVNTERPVCECGVHIVNSRTRLGQLNDPRRIDVYTRVLKSLVTPDSVVLALGDGCLMAIMAATLGARHVYLTEGSEANRRVAQQFIVTNDVQHKVTILPQDVSDTLLTQLVAPITIAFSEPFFSTSLLPWHSLYCWYMRNSCLHLLDSSAVRIPSSVTIWGLAVDYRDLWKIRSPLHQCNGFKMDIFDKLIESASEEADERVEPHPLWEYPTRAKSQPIQLLTLDLNTTTIPQTPISKEGTMTFTTDGMVNGMALWADWHLTDQHQDVITTGPVSPVVLDHNVEWDTYSRQGVYLFRQPININKDLPSTLQYSITFQPLDGMLNFEFGIEVKGREEG</sequence>
<dbReference type="AlphaFoldDB" id="A0AAE1UQY6"/>
<dbReference type="GO" id="GO:0042054">
    <property type="term" value="F:histone methyltransferase activity"/>
    <property type="evidence" value="ECO:0007669"/>
    <property type="project" value="TreeGrafter"/>
</dbReference>
<dbReference type="PROSITE" id="PS51678">
    <property type="entry name" value="SAM_MT_PRMT"/>
    <property type="match status" value="2"/>
</dbReference>
<dbReference type="FunFam" id="3.40.50.150:FF:000070">
    <property type="entry name" value="Protein arginine N-methyltransferase 7"/>
    <property type="match status" value="1"/>
</dbReference>
<dbReference type="EMBL" id="JAWZYT010000143">
    <property type="protein sequence ID" value="KAK4327530.1"/>
    <property type="molecule type" value="Genomic_DNA"/>
</dbReference>
<feature type="compositionally biased region" description="Low complexity" evidence="7">
    <location>
        <begin position="48"/>
        <end position="58"/>
    </location>
</feature>
<accession>A0AAE1UQY6</accession>
<dbReference type="SUPFAM" id="SSF53335">
    <property type="entry name" value="S-adenosyl-L-methionine-dependent methyltransferases"/>
    <property type="match status" value="2"/>
</dbReference>
<gene>
    <name evidence="9" type="ORF">Pmani_002011</name>
</gene>
<dbReference type="GO" id="GO:0016274">
    <property type="term" value="F:protein-arginine N-methyltransferase activity"/>
    <property type="evidence" value="ECO:0007669"/>
    <property type="project" value="InterPro"/>
</dbReference>
<evidence type="ECO:0000256" key="2">
    <source>
        <dbReference type="ARBA" id="ARBA00022603"/>
    </source>
</evidence>
<feature type="region of interest" description="Disordered" evidence="7">
    <location>
        <begin position="44"/>
        <end position="69"/>
    </location>
</feature>
<evidence type="ECO:0000256" key="3">
    <source>
        <dbReference type="ARBA" id="ARBA00022679"/>
    </source>
</evidence>
<keyword evidence="2 6" id="KW-0489">Methyltransferase</keyword>
<dbReference type="Pfam" id="PF22528">
    <property type="entry name" value="PRMT_C"/>
    <property type="match status" value="2"/>
</dbReference>
<dbReference type="InterPro" id="IPR025799">
    <property type="entry name" value="Arg_MeTrfase"/>
</dbReference>
<dbReference type="InterPro" id="IPR055135">
    <property type="entry name" value="PRMT_dom"/>
</dbReference>
<evidence type="ECO:0000313" key="10">
    <source>
        <dbReference type="Proteomes" id="UP001292094"/>
    </source>
</evidence>
<dbReference type="Pfam" id="PF06325">
    <property type="entry name" value="PrmA"/>
    <property type="match status" value="1"/>
</dbReference>
<dbReference type="InterPro" id="IPR029063">
    <property type="entry name" value="SAM-dependent_MTases_sf"/>
</dbReference>
<proteinExistence type="predicted"/>
<keyword evidence="3 6" id="KW-0808">Transferase</keyword>
<keyword evidence="4 6" id="KW-0949">S-adenosyl-L-methionine</keyword>
<evidence type="ECO:0000256" key="7">
    <source>
        <dbReference type="SAM" id="MobiDB-lite"/>
    </source>
</evidence>
<dbReference type="PANTHER" id="PTHR11006:SF4">
    <property type="entry name" value="PROTEIN ARGININE N-METHYLTRANSFERASE 7"/>
    <property type="match status" value="1"/>
</dbReference>
<dbReference type="Proteomes" id="UP001292094">
    <property type="component" value="Unassembled WGS sequence"/>
</dbReference>
<organism evidence="9 10">
    <name type="scientific">Petrolisthes manimaculis</name>
    <dbReference type="NCBI Taxonomy" id="1843537"/>
    <lineage>
        <taxon>Eukaryota</taxon>
        <taxon>Metazoa</taxon>
        <taxon>Ecdysozoa</taxon>
        <taxon>Arthropoda</taxon>
        <taxon>Crustacea</taxon>
        <taxon>Multicrustacea</taxon>
        <taxon>Malacostraca</taxon>
        <taxon>Eumalacostraca</taxon>
        <taxon>Eucarida</taxon>
        <taxon>Decapoda</taxon>
        <taxon>Pleocyemata</taxon>
        <taxon>Anomura</taxon>
        <taxon>Galatheoidea</taxon>
        <taxon>Porcellanidae</taxon>
        <taxon>Petrolisthes</taxon>
    </lineage>
</organism>
<dbReference type="PANTHER" id="PTHR11006">
    <property type="entry name" value="PROTEIN ARGININE N-METHYLTRANSFERASE"/>
    <property type="match status" value="1"/>
</dbReference>